<protein>
    <submittedName>
        <fullName evidence="1">Uncharacterized protein</fullName>
    </submittedName>
</protein>
<reference evidence="1" key="1">
    <citation type="submission" date="2021-01" db="EMBL/GenBank/DDBJ databases">
        <authorList>
            <consortium name="Genoscope - CEA"/>
            <person name="William W."/>
        </authorList>
    </citation>
    <scope>NUCLEOTIDE SEQUENCE</scope>
</reference>
<proteinExistence type="predicted"/>
<evidence type="ECO:0000313" key="2">
    <source>
        <dbReference type="Proteomes" id="UP000683925"/>
    </source>
</evidence>
<accession>A0A8S1WTJ9</accession>
<name>A0A8S1WTJ9_PAROT</name>
<dbReference type="Proteomes" id="UP000683925">
    <property type="component" value="Unassembled WGS sequence"/>
</dbReference>
<gene>
    <name evidence="1" type="ORF">POCTA_138.1.T1040139</name>
</gene>
<keyword evidence="2" id="KW-1185">Reference proteome</keyword>
<dbReference type="AlphaFoldDB" id="A0A8S1WTJ9"/>
<evidence type="ECO:0000313" key="1">
    <source>
        <dbReference type="EMBL" id="CAD8193424.1"/>
    </source>
</evidence>
<comment type="caution">
    <text evidence="1">The sequence shown here is derived from an EMBL/GenBank/DDBJ whole genome shotgun (WGS) entry which is preliminary data.</text>
</comment>
<sequence>MDSYYASSHKPYYYDLYLVRNLTMSNTTNNNARIIKHHKQNKSKYLLHCTYVPHEWYSSWIKQQLSQFNLMQ</sequence>
<dbReference type="EMBL" id="CAJJDP010000104">
    <property type="protein sequence ID" value="CAD8193424.1"/>
    <property type="molecule type" value="Genomic_DNA"/>
</dbReference>
<organism evidence="1 2">
    <name type="scientific">Paramecium octaurelia</name>
    <dbReference type="NCBI Taxonomy" id="43137"/>
    <lineage>
        <taxon>Eukaryota</taxon>
        <taxon>Sar</taxon>
        <taxon>Alveolata</taxon>
        <taxon>Ciliophora</taxon>
        <taxon>Intramacronucleata</taxon>
        <taxon>Oligohymenophorea</taxon>
        <taxon>Peniculida</taxon>
        <taxon>Parameciidae</taxon>
        <taxon>Paramecium</taxon>
    </lineage>
</organism>